<dbReference type="SUPFAM" id="SSF47384">
    <property type="entry name" value="Homodimeric domain of signal transducing histidine kinase"/>
    <property type="match status" value="1"/>
</dbReference>
<keyword evidence="6 11" id="KW-0418">Kinase</keyword>
<dbReference type="Gene3D" id="1.10.287.130">
    <property type="match status" value="1"/>
</dbReference>
<evidence type="ECO:0000256" key="3">
    <source>
        <dbReference type="ARBA" id="ARBA00022553"/>
    </source>
</evidence>
<keyword evidence="12" id="KW-1185">Reference proteome</keyword>
<evidence type="ECO:0000259" key="10">
    <source>
        <dbReference type="PROSITE" id="PS50109"/>
    </source>
</evidence>
<reference evidence="11 12" key="1">
    <citation type="submission" date="2023-11" db="EMBL/GenBank/DDBJ databases">
        <title>A Novel Polar Bacteriovorax (B. antarcticus) Isolated from the Biocrust in Antarctica.</title>
        <authorList>
            <person name="Mun W."/>
            <person name="Choi S.Y."/>
            <person name="Mitchell R.J."/>
        </authorList>
    </citation>
    <scope>NUCLEOTIDE SEQUENCE [LARGE SCALE GENOMIC DNA]</scope>
    <source>
        <strain evidence="11 12">PP10</strain>
    </source>
</reference>
<keyword evidence="7" id="KW-0067">ATP-binding</keyword>
<sequence length="428" mass="48215">MKSVTIALTKQSKIAKARYVRPFTYCLVTLSAYFTIIYFIRYESKVLAFSCFFALICSILIPYALKYTKSHTFIANYIVTIYFITVQMLTLYTGGIKASSIWWLGMVPVLAAFLLNAYYSVIWFLIMGSNVAIIMLLKQYDMLPESVIPSSGVDQFLNTSTIFGITMLTALCVLTDILREKTSSENEQLLGKSFRLSQLASLGKLATGVAHEINNPLAVIRGSQLKINRMIASEKEIDKEALKHYMIKIDRNVRRIQDITSSMRNIADTKGKKIAPFDIEEVLKEMIEKGKKQIGSRNIVVKLTVEGENFLFNGISNEIYRAFFNIYENSLDELIDLSPDYGLINIDLEKQDENIIVTFKDNGRGIPLDIQPNIFDPFFTNKMIGQGIGLGLTYSFNVISFNGGLLELCSPKESVGACFKVTLPQFNS</sequence>
<dbReference type="InterPro" id="IPR005467">
    <property type="entry name" value="His_kinase_dom"/>
</dbReference>
<accession>A0ABU5VVP1</accession>
<dbReference type="InterPro" id="IPR004358">
    <property type="entry name" value="Sig_transdc_His_kin-like_C"/>
</dbReference>
<dbReference type="EMBL" id="JAYGJQ010000002">
    <property type="protein sequence ID" value="MEA9356672.1"/>
    <property type="molecule type" value="Genomic_DNA"/>
</dbReference>
<evidence type="ECO:0000256" key="5">
    <source>
        <dbReference type="ARBA" id="ARBA00022741"/>
    </source>
</evidence>
<comment type="catalytic activity">
    <reaction evidence="1">
        <text>ATP + protein L-histidine = ADP + protein N-phospho-L-histidine.</text>
        <dbReference type="EC" id="2.7.13.3"/>
    </reaction>
</comment>
<dbReference type="InterPro" id="IPR003661">
    <property type="entry name" value="HisK_dim/P_dom"/>
</dbReference>
<keyword evidence="3" id="KW-0597">Phosphoprotein</keyword>
<evidence type="ECO:0000313" key="12">
    <source>
        <dbReference type="Proteomes" id="UP001302274"/>
    </source>
</evidence>
<keyword evidence="9" id="KW-0812">Transmembrane</keyword>
<evidence type="ECO:0000256" key="4">
    <source>
        <dbReference type="ARBA" id="ARBA00022679"/>
    </source>
</evidence>
<dbReference type="PROSITE" id="PS50109">
    <property type="entry name" value="HIS_KIN"/>
    <property type="match status" value="1"/>
</dbReference>
<feature type="transmembrane region" description="Helical" evidence="9">
    <location>
        <begin position="98"/>
        <end position="115"/>
    </location>
</feature>
<name>A0ABU5VVP1_9BACT</name>
<dbReference type="Gene3D" id="3.30.565.10">
    <property type="entry name" value="Histidine kinase-like ATPase, C-terminal domain"/>
    <property type="match status" value="1"/>
</dbReference>
<dbReference type="CDD" id="cd00082">
    <property type="entry name" value="HisKA"/>
    <property type="match status" value="1"/>
</dbReference>
<evidence type="ECO:0000256" key="1">
    <source>
        <dbReference type="ARBA" id="ARBA00000085"/>
    </source>
</evidence>
<keyword evidence="5" id="KW-0547">Nucleotide-binding</keyword>
<dbReference type="SUPFAM" id="SSF55874">
    <property type="entry name" value="ATPase domain of HSP90 chaperone/DNA topoisomerase II/histidine kinase"/>
    <property type="match status" value="1"/>
</dbReference>
<evidence type="ECO:0000256" key="8">
    <source>
        <dbReference type="ARBA" id="ARBA00023012"/>
    </source>
</evidence>
<gene>
    <name evidence="11" type="ORF">SHI21_10670</name>
</gene>
<feature type="transmembrane region" description="Helical" evidence="9">
    <location>
        <begin position="46"/>
        <end position="65"/>
    </location>
</feature>
<keyword evidence="4" id="KW-0808">Transferase</keyword>
<keyword evidence="8" id="KW-0902">Two-component regulatory system</keyword>
<keyword evidence="9" id="KW-0472">Membrane</keyword>
<dbReference type="Proteomes" id="UP001302274">
    <property type="component" value="Unassembled WGS sequence"/>
</dbReference>
<evidence type="ECO:0000313" key="11">
    <source>
        <dbReference type="EMBL" id="MEA9356672.1"/>
    </source>
</evidence>
<dbReference type="RefSeq" id="WP_323576502.1">
    <property type="nucleotide sequence ID" value="NZ_JAYGJQ010000002.1"/>
</dbReference>
<dbReference type="SMART" id="SM00387">
    <property type="entry name" value="HATPase_c"/>
    <property type="match status" value="1"/>
</dbReference>
<proteinExistence type="predicted"/>
<dbReference type="PANTHER" id="PTHR43065">
    <property type="entry name" value="SENSOR HISTIDINE KINASE"/>
    <property type="match status" value="1"/>
</dbReference>
<dbReference type="GO" id="GO:0016301">
    <property type="term" value="F:kinase activity"/>
    <property type="evidence" value="ECO:0007669"/>
    <property type="project" value="UniProtKB-KW"/>
</dbReference>
<dbReference type="PANTHER" id="PTHR43065:SF10">
    <property type="entry name" value="PEROXIDE STRESS-ACTIVATED HISTIDINE KINASE MAK3"/>
    <property type="match status" value="1"/>
</dbReference>
<dbReference type="EC" id="2.7.13.3" evidence="2"/>
<dbReference type="Pfam" id="PF02518">
    <property type="entry name" value="HATPase_c"/>
    <property type="match status" value="1"/>
</dbReference>
<dbReference type="InterPro" id="IPR036097">
    <property type="entry name" value="HisK_dim/P_sf"/>
</dbReference>
<comment type="caution">
    <text evidence="11">The sequence shown here is derived from an EMBL/GenBank/DDBJ whole genome shotgun (WGS) entry which is preliminary data.</text>
</comment>
<dbReference type="InterPro" id="IPR036890">
    <property type="entry name" value="HATPase_C_sf"/>
</dbReference>
<keyword evidence="9" id="KW-1133">Transmembrane helix</keyword>
<dbReference type="InterPro" id="IPR003594">
    <property type="entry name" value="HATPase_dom"/>
</dbReference>
<feature type="transmembrane region" description="Helical" evidence="9">
    <location>
        <begin position="72"/>
        <end position="92"/>
    </location>
</feature>
<evidence type="ECO:0000256" key="7">
    <source>
        <dbReference type="ARBA" id="ARBA00022840"/>
    </source>
</evidence>
<dbReference type="PRINTS" id="PR00344">
    <property type="entry name" value="BCTRLSENSOR"/>
</dbReference>
<protein>
    <recommendedName>
        <fullName evidence="2">histidine kinase</fullName>
        <ecNumber evidence="2">2.7.13.3</ecNumber>
    </recommendedName>
</protein>
<evidence type="ECO:0000256" key="6">
    <source>
        <dbReference type="ARBA" id="ARBA00022777"/>
    </source>
</evidence>
<organism evidence="11 12">
    <name type="scientific">Bacteriovorax antarcticus</name>
    <dbReference type="NCBI Taxonomy" id="3088717"/>
    <lineage>
        <taxon>Bacteria</taxon>
        <taxon>Pseudomonadati</taxon>
        <taxon>Bdellovibrionota</taxon>
        <taxon>Bacteriovoracia</taxon>
        <taxon>Bacteriovoracales</taxon>
        <taxon>Bacteriovoracaceae</taxon>
        <taxon>Bacteriovorax</taxon>
    </lineage>
</organism>
<evidence type="ECO:0000256" key="2">
    <source>
        <dbReference type="ARBA" id="ARBA00012438"/>
    </source>
</evidence>
<feature type="domain" description="Histidine kinase" evidence="10">
    <location>
        <begin position="208"/>
        <end position="427"/>
    </location>
</feature>
<feature type="transmembrane region" description="Helical" evidence="9">
    <location>
        <begin position="20"/>
        <end position="40"/>
    </location>
</feature>
<evidence type="ECO:0000256" key="9">
    <source>
        <dbReference type="SAM" id="Phobius"/>
    </source>
</evidence>